<keyword evidence="1" id="KW-0472">Membrane</keyword>
<proteinExistence type="predicted"/>
<dbReference type="PANTHER" id="PTHR11439">
    <property type="entry name" value="GAG-POL-RELATED RETROTRANSPOSON"/>
    <property type="match status" value="1"/>
</dbReference>
<protein>
    <submittedName>
        <fullName evidence="1">Transmembrane signal receptor</fullName>
    </submittedName>
</protein>
<evidence type="ECO:0000313" key="1">
    <source>
        <dbReference type="EMBL" id="GAA0158150.1"/>
    </source>
</evidence>
<dbReference type="EMBL" id="BAABME010003273">
    <property type="protein sequence ID" value="GAA0158150.1"/>
    <property type="molecule type" value="Genomic_DNA"/>
</dbReference>
<dbReference type="InterPro" id="IPR043502">
    <property type="entry name" value="DNA/RNA_pol_sf"/>
</dbReference>
<dbReference type="AlphaFoldDB" id="A0AAV3Q680"/>
<organism evidence="1 2">
    <name type="scientific">Lithospermum erythrorhizon</name>
    <name type="common">Purple gromwell</name>
    <name type="synonym">Lithospermum officinale var. erythrorhizon</name>
    <dbReference type="NCBI Taxonomy" id="34254"/>
    <lineage>
        <taxon>Eukaryota</taxon>
        <taxon>Viridiplantae</taxon>
        <taxon>Streptophyta</taxon>
        <taxon>Embryophyta</taxon>
        <taxon>Tracheophyta</taxon>
        <taxon>Spermatophyta</taxon>
        <taxon>Magnoliopsida</taxon>
        <taxon>eudicotyledons</taxon>
        <taxon>Gunneridae</taxon>
        <taxon>Pentapetalae</taxon>
        <taxon>asterids</taxon>
        <taxon>lamiids</taxon>
        <taxon>Boraginales</taxon>
        <taxon>Boraginaceae</taxon>
        <taxon>Boraginoideae</taxon>
        <taxon>Lithospermeae</taxon>
        <taxon>Lithospermum</taxon>
    </lineage>
</organism>
<keyword evidence="2" id="KW-1185">Reference proteome</keyword>
<keyword evidence="1" id="KW-0812">Transmembrane</keyword>
<sequence length="259" mass="28987">MESSKPVSCPLGNHFKLSSKSCALNNGDEGMEDMPCASAVGSLMYAMLCTRPDIAYSVGLVSRFISRPSKEHWEAVKWILKYLRGTSNICICYGGQDANLRCYTDSDMAGDIDTKRSTSGYLFTFVGRAISWQSRLQRCVALSTTEVEYIAITECCKELLWIKRLFEEIGIKQERFAILCDSQSAIHLSKNPSFHSRSKHIQVRYHWVRDVIEEKQVSIDKVHTKDNGADMLTKILPKGKHDVCCLIAGLGIAPVASSY</sequence>
<evidence type="ECO:0000313" key="2">
    <source>
        <dbReference type="Proteomes" id="UP001454036"/>
    </source>
</evidence>
<name>A0AAV3Q680_LITER</name>
<dbReference type="Proteomes" id="UP001454036">
    <property type="component" value="Unassembled WGS sequence"/>
</dbReference>
<accession>A0AAV3Q680</accession>
<dbReference type="SUPFAM" id="SSF56672">
    <property type="entry name" value="DNA/RNA polymerases"/>
    <property type="match status" value="1"/>
</dbReference>
<comment type="caution">
    <text evidence="1">The sequence shown here is derived from an EMBL/GenBank/DDBJ whole genome shotgun (WGS) entry which is preliminary data.</text>
</comment>
<dbReference type="Gene3D" id="3.30.420.10">
    <property type="entry name" value="Ribonuclease H-like superfamily/Ribonuclease H"/>
    <property type="match status" value="1"/>
</dbReference>
<reference evidence="1 2" key="1">
    <citation type="submission" date="2024-01" db="EMBL/GenBank/DDBJ databases">
        <title>The complete chloroplast genome sequence of Lithospermum erythrorhizon: insights into the phylogenetic relationship among Boraginaceae species and the maternal lineages of purple gromwells.</title>
        <authorList>
            <person name="Okada T."/>
            <person name="Watanabe K."/>
        </authorList>
    </citation>
    <scope>NUCLEOTIDE SEQUENCE [LARGE SCALE GENOMIC DNA]</scope>
</reference>
<dbReference type="CDD" id="cd09272">
    <property type="entry name" value="RNase_HI_RT_Ty1"/>
    <property type="match status" value="1"/>
</dbReference>
<dbReference type="GO" id="GO:0003676">
    <property type="term" value="F:nucleic acid binding"/>
    <property type="evidence" value="ECO:0007669"/>
    <property type="project" value="InterPro"/>
</dbReference>
<keyword evidence="1" id="KW-0675">Receptor</keyword>
<dbReference type="PANTHER" id="PTHR11439:SF467">
    <property type="entry name" value="INTEGRASE CATALYTIC DOMAIN-CONTAINING PROTEIN"/>
    <property type="match status" value="1"/>
</dbReference>
<dbReference type="InterPro" id="IPR036397">
    <property type="entry name" value="RNaseH_sf"/>
</dbReference>
<gene>
    <name evidence="1" type="ORF">LIER_15249</name>
</gene>